<evidence type="ECO:0000313" key="2">
    <source>
        <dbReference type="Proteomes" id="UP001164020"/>
    </source>
</evidence>
<reference evidence="1" key="1">
    <citation type="submission" date="2022-12" db="EMBL/GenBank/DDBJ databases">
        <title>Jiella pelagia sp. nov., isolated from phosphonate enriched culture of Northwest Pacific surface seawater.</title>
        <authorList>
            <person name="Shin D.Y."/>
            <person name="Hwang C.Y."/>
        </authorList>
    </citation>
    <scope>NUCLEOTIDE SEQUENCE</scope>
    <source>
        <strain evidence="1">HL-NP1</strain>
    </source>
</reference>
<keyword evidence="2" id="KW-1185">Reference proteome</keyword>
<name>A0ABY7BWF6_9HYPH</name>
<dbReference type="EMBL" id="CP114029">
    <property type="protein sequence ID" value="WAP67839.1"/>
    <property type="molecule type" value="Genomic_DNA"/>
</dbReference>
<dbReference type="Proteomes" id="UP001164020">
    <property type="component" value="Chromosome"/>
</dbReference>
<organism evidence="1 2">
    <name type="scientific">Jiella pelagia</name>
    <dbReference type="NCBI Taxonomy" id="2986949"/>
    <lineage>
        <taxon>Bacteria</taxon>
        <taxon>Pseudomonadati</taxon>
        <taxon>Pseudomonadota</taxon>
        <taxon>Alphaproteobacteria</taxon>
        <taxon>Hyphomicrobiales</taxon>
        <taxon>Aurantimonadaceae</taxon>
        <taxon>Jiella</taxon>
    </lineage>
</organism>
<gene>
    <name evidence="1" type="ORF">OH818_20625</name>
</gene>
<proteinExistence type="predicted"/>
<evidence type="ECO:0000313" key="1">
    <source>
        <dbReference type="EMBL" id="WAP67839.1"/>
    </source>
</evidence>
<sequence>MRSISARKSWSSWDFVVIPQEGFAVRLGEQEIEAASHVGRLAMIGLPQAEGQPGGP</sequence>
<protein>
    <submittedName>
        <fullName evidence="1">Uncharacterized protein</fullName>
    </submittedName>
</protein>
<accession>A0ABY7BWF6</accession>